<evidence type="ECO:0000256" key="2">
    <source>
        <dbReference type="ARBA" id="ARBA00023015"/>
    </source>
</evidence>
<dbReference type="PANTHER" id="PTHR30537:SF5">
    <property type="entry name" value="HTH-TYPE TRANSCRIPTIONAL ACTIVATOR TTDR-RELATED"/>
    <property type="match status" value="1"/>
</dbReference>
<dbReference type="SUPFAM" id="SSF53850">
    <property type="entry name" value="Periplasmic binding protein-like II"/>
    <property type="match status" value="1"/>
</dbReference>
<dbReference type="InterPro" id="IPR005119">
    <property type="entry name" value="LysR_subst-bd"/>
</dbReference>
<evidence type="ECO:0000259" key="5">
    <source>
        <dbReference type="PROSITE" id="PS50931"/>
    </source>
</evidence>
<dbReference type="InterPro" id="IPR036388">
    <property type="entry name" value="WH-like_DNA-bd_sf"/>
</dbReference>
<keyword evidence="7" id="KW-1185">Reference proteome</keyword>
<comment type="similarity">
    <text evidence="1">Belongs to the LysR transcriptional regulatory family.</text>
</comment>
<proteinExistence type="inferred from homology"/>
<keyword evidence="2" id="KW-0805">Transcription regulation</keyword>
<gene>
    <name evidence="6" type="ORF">LXT12_23965</name>
</gene>
<dbReference type="InterPro" id="IPR036390">
    <property type="entry name" value="WH_DNA-bd_sf"/>
</dbReference>
<dbReference type="Pfam" id="PF00126">
    <property type="entry name" value="HTH_1"/>
    <property type="match status" value="1"/>
</dbReference>
<evidence type="ECO:0000256" key="4">
    <source>
        <dbReference type="ARBA" id="ARBA00023163"/>
    </source>
</evidence>
<feature type="domain" description="HTH lysR-type" evidence="5">
    <location>
        <begin position="7"/>
        <end position="64"/>
    </location>
</feature>
<dbReference type="Gene3D" id="1.10.10.10">
    <property type="entry name" value="Winged helix-like DNA-binding domain superfamily/Winged helix DNA-binding domain"/>
    <property type="match status" value="1"/>
</dbReference>
<protein>
    <submittedName>
        <fullName evidence="6">LysR family transcriptional regulator</fullName>
    </submittedName>
</protein>
<evidence type="ECO:0000313" key="7">
    <source>
        <dbReference type="Proteomes" id="UP001201463"/>
    </source>
</evidence>
<sequence length="304" mass="33309">MNTIPLPQLDDLRLFCGVARHSSFAMAARTLGVSKALISKRIGLLEAALQVRLFHRTTRSVTLTPQGELALSWARRIAEDVDLLGEALSQERAAPAGLLRLCSSTGFGSRHLAPALSALAQAHPQLQIELELLDRPVDLIEEGFQLDLRLGHVHEGHVTARRVARNRRVLCASPAYLARHGTPHTLDELPGHRCIPIRERDQDFARWDLVGPEGAASVRVSGPLSANHGGVVRQWALDGHGIILRSTWDVQDDLAAGRLVQLLPAYHQPADVWAVCPSRLSASARVRVCVEFLQDWFSRAGLGP</sequence>
<dbReference type="InterPro" id="IPR058163">
    <property type="entry name" value="LysR-type_TF_proteobact-type"/>
</dbReference>
<keyword evidence="3" id="KW-0238">DNA-binding</keyword>
<name>A0ABS8XHH9_9BURK</name>
<reference evidence="6 7" key="1">
    <citation type="submission" date="2021-12" db="EMBL/GenBank/DDBJ databases">
        <title>Genome seq of p7.</title>
        <authorList>
            <person name="Seo T."/>
        </authorList>
    </citation>
    <scope>NUCLEOTIDE SEQUENCE [LARGE SCALE GENOMIC DNA]</scope>
    <source>
        <strain evidence="6 7">P7</strain>
    </source>
</reference>
<dbReference type="SUPFAM" id="SSF46785">
    <property type="entry name" value="Winged helix' DNA-binding domain"/>
    <property type="match status" value="1"/>
</dbReference>
<evidence type="ECO:0000313" key="6">
    <source>
        <dbReference type="EMBL" id="MCE4540311.1"/>
    </source>
</evidence>
<dbReference type="Proteomes" id="UP001201463">
    <property type="component" value="Unassembled WGS sequence"/>
</dbReference>
<comment type="caution">
    <text evidence="6">The sequence shown here is derived from an EMBL/GenBank/DDBJ whole genome shotgun (WGS) entry which is preliminary data.</text>
</comment>
<evidence type="ECO:0000256" key="3">
    <source>
        <dbReference type="ARBA" id="ARBA00023125"/>
    </source>
</evidence>
<keyword evidence="4" id="KW-0804">Transcription</keyword>
<dbReference type="PROSITE" id="PS50931">
    <property type="entry name" value="HTH_LYSR"/>
    <property type="match status" value="1"/>
</dbReference>
<dbReference type="EMBL" id="JAJTWT010000015">
    <property type="protein sequence ID" value="MCE4540311.1"/>
    <property type="molecule type" value="Genomic_DNA"/>
</dbReference>
<dbReference type="RefSeq" id="WP_233394825.1">
    <property type="nucleotide sequence ID" value="NZ_JAJTWT010000015.1"/>
</dbReference>
<dbReference type="InterPro" id="IPR000847">
    <property type="entry name" value="LysR_HTH_N"/>
</dbReference>
<organism evidence="6 7">
    <name type="scientific">Pelomonas caseinilytica</name>
    <dbReference type="NCBI Taxonomy" id="2906763"/>
    <lineage>
        <taxon>Bacteria</taxon>
        <taxon>Pseudomonadati</taxon>
        <taxon>Pseudomonadota</taxon>
        <taxon>Betaproteobacteria</taxon>
        <taxon>Burkholderiales</taxon>
        <taxon>Sphaerotilaceae</taxon>
        <taxon>Roseateles</taxon>
    </lineage>
</organism>
<dbReference type="Pfam" id="PF03466">
    <property type="entry name" value="LysR_substrate"/>
    <property type="match status" value="1"/>
</dbReference>
<dbReference type="PANTHER" id="PTHR30537">
    <property type="entry name" value="HTH-TYPE TRANSCRIPTIONAL REGULATOR"/>
    <property type="match status" value="1"/>
</dbReference>
<evidence type="ECO:0000256" key="1">
    <source>
        <dbReference type="ARBA" id="ARBA00009437"/>
    </source>
</evidence>
<accession>A0ABS8XHH9</accession>
<dbReference type="Gene3D" id="3.40.190.290">
    <property type="match status" value="1"/>
</dbReference>